<feature type="domain" description="Response regulatory" evidence="3">
    <location>
        <begin position="5"/>
        <end position="126"/>
    </location>
</feature>
<gene>
    <name evidence="4" type="ordered locus">Halhy_6402</name>
</gene>
<dbReference type="HOGENOM" id="CLU_000445_90_10_10"/>
<proteinExistence type="predicted"/>
<dbReference type="SUPFAM" id="SSF52172">
    <property type="entry name" value="CheY-like"/>
    <property type="match status" value="1"/>
</dbReference>
<dbReference type="KEGG" id="hhy:Halhy_6402"/>
<dbReference type="SMART" id="SM00448">
    <property type="entry name" value="REC"/>
    <property type="match status" value="1"/>
</dbReference>
<keyword evidence="5" id="KW-1185">Reference proteome</keyword>
<evidence type="ECO:0000256" key="2">
    <source>
        <dbReference type="PROSITE-ProRule" id="PRU00169"/>
    </source>
</evidence>
<dbReference type="PROSITE" id="PS50110">
    <property type="entry name" value="RESPONSE_REGULATORY"/>
    <property type="match status" value="1"/>
</dbReference>
<evidence type="ECO:0000259" key="3">
    <source>
        <dbReference type="PROSITE" id="PS50110"/>
    </source>
</evidence>
<evidence type="ECO:0000256" key="1">
    <source>
        <dbReference type="ARBA" id="ARBA00023125"/>
    </source>
</evidence>
<dbReference type="InterPro" id="IPR039420">
    <property type="entry name" value="WalR-like"/>
</dbReference>
<sequence length="228" mass="26582">MEKIHVAIVEDLTEFRERYSRLINLTEGFVCLPEHQFPCCEDSVPTLIEDPRIKVVIQDIGMPKGHINGIASMQQIKNKRQGLLFMIATVYIEDTYLFEALCAGADSYMLKTDPDAVFVHHLKELALENGRPFSGPLMRKILDVFRSQESDNNKIKPTAFQKQLLEKILEGEINEIAYTNEELAEELNRQVKEITREIRAIYKMLHVNNRKEMIKKYQSWKVRFFGFD</sequence>
<reference evidence="4 5" key="1">
    <citation type="journal article" date="2011" name="Stand. Genomic Sci.">
        <title>Complete genome sequence of Haliscomenobacter hydrossis type strain (O).</title>
        <authorList>
            <consortium name="US DOE Joint Genome Institute (JGI-PGF)"/>
            <person name="Daligault H."/>
            <person name="Lapidus A."/>
            <person name="Zeytun A."/>
            <person name="Nolan M."/>
            <person name="Lucas S."/>
            <person name="Del Rio T.G."/>
            <person name="Tice H."/>
            <person name="Cheng J.F."/>
            <person name="Tapia R."/>
            <person name="Han C."/>
            <person name="Goodwin L."/>
            <person name="Pitluck S."/>
            <person name="Liolios K."/>
            <person name="Pagani I."/>
            <person name="Ivanova N."/>
            <person name="Huntemann M."/>
            <person name="Mavromatis K."/>
            <person name="Mikhailova N."/>
            <person name="Pati A."/>
            <person name="Chen A."/>
            <person name="Palaniappan K."/>
            <person name="Land M."/>
            <person name="Hauser L."/>
            <person name="Brambilla E.M."/>
            <person name="Rohde M."/>
            <person name="Verbarg S."/>
            <person name="Goker M."/>
            <person name="Bristow J."/>
            <person name="Eisen J.A."/>
            <person name="Markowitz V."/>
            <person name="Hugenholtz P."/>
            <person name="Kyrpides N.C."/>
            <person name="Klenk H.P."/>
            <person name="Woyke T."/>
        </authorList>
    </citation>
    <scope>NUCLEOTIDE SEQUENCE [LARGE SCALE GENOMIC DNA]</scope>
    <source>
        <strain evidence="5">ATCC 27775 / DSM 1100 / LMG 10767 / O</strain>
    </source>
</reference>
<feature type="modified residue" description="4-aspartylphosphate" evidence="2">
    <location>
        <position position="59"/>
    </location>
</feature>
<reference key="2">
    <citation type="submission" date="2011-04" db="EMBL/GenBank/DDBJ databases">
        <title>Complete sequence of chromosome of Haliscomenobacter hydrossis DSM 1100.</title>
        <authorList>
            <consortium name="US DOE Joint Genome Institute (JGI-PGF)"/>
            <person name="Lucas S."/>
            <person name="Han J."/>
            <person name="Lapidus A."/>
            <person name="Bruce D."/>
            <person name="Goodwin L."/>
            <person name="Pitluck S."/>
            <person name="Peters L."/>
            <person name="Kyrpides N."/>
            <person name="Mavromatis K."/>
            <person name="Ivanova N."/>
            <person name="Ovchinnikova G."/>
            <person name="Pagani I."/>
            <person name="Daligault H."/>
            <person name="Detter J.C."/>
            <person name="Han C."/>
            <person name="Land M."/>
            <person name="Hauser L."/>
            <person name="Markowitz V."/>
            <person name="Cheng J.-F."/>
            <person name="Hugenholtz P."/>
            <person name="Woyke T."/>
            <person name="Wu D."/>
            <person name="Verbarg S."/>
            <person name="Frueling A."/>
            <person name="Brambilla E."/>
            <person name="Klenk H.-P."/>
            <person name="Eisen J.A."/>
        </authorList>
    </citation>
    <scope>NUCLEOTIDE SEQUENCE</scope>
    <source>
        <strain>DSM 1100</strain>
    </source>
</reference>
<dbReference type="STRING" id="760192.Halhy_6402"/>
<dbReference type="OrthoDB" id="9797341at2"/>
<accession>F4KQ60</accession>
<name>F4KQ60_HALH1</name>
<dbReference type="Gene3D" id="3.40.50.2300">
    <property type="match status" value="1"/>
</dbReference>
<dbReference type="Proteomes" id="UP000008461">
    <property type="component" value="Chromosome"/>
</dbReference>
<dbReference type="GO" id="GO:0003677">
    <property type="term" value="F:DNA binding"/>
    <property type="evidence" value="ECO:0007669"/>
    <property type="project" value="UniProtKB-KW"/>
</dbReference>
<protein>
    <submittedName>
        <fullName evidence="4">Response regulator receiver protein</fullName>
    </submittedName>
</protein>
<organism evidence="4 5">
    <name type="scientific">Haliscomenobacter hydrossis (strain ATCC 27775 / DSM 1100 / LMG 10767 / O)</name>
    <dbReference type="NCBI Taxonomy" id="760192"/>
    <lineage>
        <taxon>Bacteria</taxon>
        <taxon>Pseudomonadati</taxon>
        <taxon>Bacteroidota</taxon>
        <taxon>Saprospiria</taxon>
        <taxon>Saprospirales</taxon>
        <taxon>Haliscomenobacteraceae</taxon>
        <taxon>Haliscomenobacter</taxon>
    </lineage>
</organism>
<dbReference type="eggNOG" id="COG2197">
    <property type="taxonomic scope" value="Bacteria"/>
</dbReference>
<dbReference type="AlphaFoldDB" id="F4KQ60"/>
<keyword evidence="1" id="KW-0238">DNA-binding</keyword>
<keyword evidence="2" id="KW-0597">Phosphoprotein</keyword>
<evidence type="ECO:0000313" key="5">
    <source>
        <dbReference type="Proteomes" id="UP000008461"/>
    </source>
</evidence>
<dbReference type="InterPro" id="IPR011006">
    <property type="entry name" value="CheY-like_superfamily"/>
</dbReference>
<evidence type="ECO:0000313" key="4">
    <source>
        <dbReference type="EMBL" id="AEE54221.1"/>
    </source>
</evidence>
<dbReference type="PANTHER" id="PTHR43214">
    <property type="entry name" value="TWO-COMPONENT RESPONSE REGULATOR"/>
    <property type="match status" value="1"/>
</dbReference>
<dbReference type="Pfam" id="PF00072">
    <property type="entry name" value="Response_reg"/>
    <property type="match status" value="1"/>
</dbReference>
<dbReference type="EMBL" id="CP002691">
    <property type="protein sequence ID" value="AEE54221.1"/>
    <property type="molecule type" value="Genomic_DNA"/>
</dbReference>
<dbReference type="GO" id="GO:0000160">
    <property type="term" value="P:phosphorelay signal transduction system"/>
    <property type="evidence" value="ECO:0007669"/>
    <property type="project" value="InterPro"/>
</dbReference>
<dbReference type="InterPro" id="IPR001789">
    <property type="entry name" value="Sig_transdc_resp-reg_receiver"/>
</dbReference>
<dbReference type="RefSeq" id="WP_013768741.1">
    <property type="nucleotide sequence ID" value="NC_015510.1"/>
</dbReference>